<evidence type="ECO:0000313" key="3">
    <source>
        <dbReference type="Proteomes" id="UP001596310"/>
    </source>
</evidence>
<dbReference type="EMBL" id="JBHSSM010000005">
    <property type="protein sequence ID" value="MFC6314168.1"/>
    <property type="molecule type" value="Genomic_DNA"/>
</dbReference>
<dbReference type="RefSeq" id="WP_164511050.1">
    <property type="nucleotide sequence ID" value="NZ_JBHSSM010000005.1"/>
</dbReference>
<dbReference type="Proteomes" id="UP001596310">
    <property type="component" value="Unassembled WGS sequence"/>
</dbReference>
<feature type="region of interest" description="Disordered" evidence="1">
    <location>
        <begin position="1"/>
        <end position="45"/>
    </location>
</feature>
<evidence type="ECO:0000313" key="2">
    <source>
        <dbReference type="EMBL" id="MFC6314168.1"/>
    </source>
</evidence>
<name>A0ABW1ULD2_9LACO</name>
<proteinExistence type="predicted"/>
<reference evidence="3" key="1">
    <citation type="journal article" date="2019" name="Int. J. Syst. Evol. Microbiol.">
        <title>The Global Catalogue of Microorganisms (GCM) 10K type strain sequencing project: providing services to taxonomists for standard genome sequencing and annotation.</title>
        <authorList>
            <consortium name="The Broad Institute Genomics Platform"/>
            <consortium name="The Broad Institute Genome Sequencing Center for Infectious Disease"/>
            <person name="Wu L."/>
            <person name="Ma J."/>
        </authorList>
    </citation>
    <scope>NUCLEOTIDE SEQUENCE [LARGE SCALE GENOMIC DNA]</scope>
    <source>
        <strain evidence="3">CCM 8897</strain>
    </source>
</reference>
<comment type="caution">
    <text evidence="2">The sequence shown here is derived from an EMBL/GenBank/DDBJ whole genome shotgun (WGS) entry which is preliminary data.</text>
</comment>
<evidence type="ECO:0000256" key="1">
    <source>
        <dbReference type="SAM" id="MobiDB-lite"/>
    </source>
</evidence>
<accession>A0ABW1ULD2</accession>
<evidence type="ECO:0008006" key="4">
    <source>
        <dbReference type="Google" id="ProtNLM"/>
    </source>
</evidence>
<gene>
    <name evidence="2" type="ORF">ACFQHW_01105</name>
</gene>
<feature type="compositionally biased region" description="Polar residues" evidence="1">
    <location>
        <begin position="1"/>
        <end position="28"/>
    </location>
</feature>
<keyword evidence="3" id="KW-1185">Reference proteome</keyword>
<protein>
    <recommendedName>
        <fullName evidence="4">Alpha-galactosidase</fullName>
    </recommendedName>
</protein>
<organism evidence="2 3">
    <name type="scientific">Lapidilactobacillus achengensis</name>
    <dbReference type="NCBI Taxonomy" id="2486000"/>
    <lineage>
        <taxon>Bacteria</taxon>
        <taxon>Bacillati</taxon>
        <taxon>Bacillota</taxon>
        <taxon>Bacilli</taxon>
        <taxon>Lactobacillales</taxon>
        <taxon>Lactobacillaceae</taxon>
        <taxon>Lapidilactobacillus</taxon>
    </lineage>
</organism>
<sequence length="45" mass="5106">MSTFPVRNSSPSRLRSRATPTQTRNQAPVRTVTGKKYQKKLSQQS</sequence>